<dbReference type="PROSITE" id="PS50294">
    <property type="entry name" value="WD_REPEATS_REGION"/>
    <property type="match status" value="4"/>
</dbReference>
<dbReference type="SUPFAM" id="SSF81383">
    <property type="entry name" value="F-box domain"/>
    <property type="match status" value="1"/>
</dbReference>
<dbReference type="SMART" id="SM00320">
    <property type="entry name" value="WD40"/>
    <property type="match status" value="6"/>
</dbReference>
<dbReference type="Pfam" id="PF12937">
    <property type="entry name" value="F-box-like"/>
    <property type="match status" value="1"/>
</dbReference>
<dbReference type="PROSITE" id="PS50082">
    <property type="entry name" value="WD_REPEATS_2"/>
    <property type="match status" value="5"/>
</dbReference>
<feature type="repeat" description="WD" evidence="4">
    <location>
        <begin position="404"/>
        <end position="443"/>
    </location>
</feature>
<feature type="repeat" description="WD" evidence="4">
    <location>
        <begin position="312"/>
        <end position="351"/>
    </location>
</feature>
<dbReference type="AlphaFoldDB" id="A0AAD4F017"/>
<feature type="repeat" description="WD" evidence="4">
    <location>
        <begin position="484"/>
        <end position="523"/>
    </location>
</feature>
<dbReference type="InterPro" id="IPR019775">
    <property type="entry name" value="WD40_repeat_CS"/>
</dbReference>
<feature type="domain" description="F-box" evidence="6">
    <location>
        <begin position="132"/>
        <end position="179"/>
    </location>
</feature>
<evidence type="ECO:0000256" key="5">
    <source>
        <dbReference type="SAM" id="MobiDB-lite"/>
    </source>
</evidence>
<dbReference type="SUPFAM" id="SSF50978">
    <property type="entry name" value="WD40 repeat-like"/>
    <property type="match status" value="2"/>
</dbReference>
<feature type="repeat" description="WD" evidence="4">
    <location>
        <begin position="364"/>
        <end position="403"/>
    </location>
</feature>
<comment type="caution">
    <text evidence="7">The sequence shown here is derived from an EMBL/GenBank/DDBJ whole genome shotgun (WGS) entry which is preliminary data.</text>
</comment>
<dbReference type="PROSITE" id="PS50181">
    <property type="entry name" value="FBOX"/>
    <property type="match status" value="1"/>
</dbReference>
<dbReference type="InterPro" id="IPR001680">
    <property type="entry name" value="WD40_rpt"/>
</dbReference>
<evidence type="ECO:0000259" key="6">
    <source>
        <dbReference type="PROSITE" id="PS50181"/>
    </source>
</evidence>
<sequence>MPPYNRPLSFSERRGAVFNEELSLNTHNVKLSQQRPRGPPTPSMSTPAADFDQVTGSPPPPPTPAASPGPSHSRLNWSNAGEDEEAYLSGLRKYFVQCNGGQRTRLLADLLNLCTSGQLSFVHQFVSPLLKKDPFTTLPDELCLRILSFIDDPKVLARASQVSRRWRDLLSDDMTWKNLCVKHDYQRRLSEVQSHIHMAPATARPDVYSFGQEDDSSGSMDFSGALTSTSLPATFEGSANARPVVRSYKSHFKQRYLVDAAWRAGGHNVSRNITQDGGVVTSLHLTSKYIIVALDNAKIHVFDTEGNALRTLQGHVMGVWAMVPWDDILVSGGCDRDVRVWDLSTGDTTLRIWDIRTGLCKNVLVGHQASVRCLEIKGDIVVSGSYDATAKVWSISEGRCLHTLQGHYSHIYAIAFDGQRVATGSLDTSVRIWNAHTGECQAILQGHTSLVGQLQMRGGTLVTGGSDGSVRVWSLERFCAIHRLAAHDNSVTSLQFDDTRVVSGGSDGRVKVWDLKTGHLVRELVTQGQAVWRVAFEEEKCVAMALKNDRTVMEVWSFSPPEEILEEIPMLPSKRRLEGPVPDRPLSAFSLDYRQDVDMTDAGPSTAPLQQSGPTFFHDE</sequence>
<comment type="similarity">
    <text evidence="1">Belongs to the WD repeat MET30/SCONB/SCON-2 family.</text>
</comment>
<dbReference type="Gene3D" id="1.20.1280.50">
    <property type="match status" value="1"/>
</dbReference>
<dbReference type="InterPro" id="IPR015943">
    <property type="entry name" value="WD40/YVTN_repeat-like_dom_sf"/>
</dbReference>
<dbReference type="InterPro" id="IPR001810">
    <property type="entry name" value="F-box_dom"/>
</dbReference>
<dbReference type="PANTHER" id="PTHR22847:SF732">
    <property type="entry name" value="F-BOX DOMAIN-CONTAINING PROTEIN"/>
    <property type="match status" value="1"/>
</dbReference>
<evidence type="ECO:0000313" key="8">
    <source>
        <dbReference type="Proteomes" id="UP001197093"/>
    </source>
</evidence>
<evidence type="ECO:0000256" key="3">
    <source>
        <dbReference type="ARBA" id="ARBA00022737"/>
    </source>
</evidence>
<evidence type="ECO:0000256" key="2">
    <source>
        <dbReference type="ARBA" id="ARBA00022574"/>
    </source>
</evidence>
<keyword evidence="8" id="KW-1185">Reference proteome</keyword>
<feature type="compositionally biased region" description="Pro residues" evidence="5">
    <location>
        <begin position="57"/>
        <end position="67"/>
    </location>
</feature>
<protein>
    <recommendedName>
        <fullName evidence="6">F-box domain-containing protein</fullName>
    </recommendedName>
</protein>
<evidence type="ECO:0000313" key="7">
    <source>
        <dbReference type="EMBL" id="KAG7290409.1"/>
    </source>
</evidence>
<dbReference type="Gene3D" id="2.130.10.10">
    <property type="entry name" value="YVTN repeat-like/Quinoprotein amine dehydrogenase"/>
    <property type="match status" value="1"/>
</dbReference>
<keyword evidence="3" id="KW-0677">Repeat</keyword>
<reference evidence="7" key="1">
    <citation type="submission" date="2023-02" db="EMBL/GenBank/DDBJ databases">
        <authorList>
            <person name="Palmer J.M."/>
        </authorList>
    </citation>
    <scope>NUCLEOTIDE SEQUENCE</scope>
    <source>
        <strain evidence="7">FW57</strain>
    </source>
</reference>
<feature type="region of interest" description="Disordered" evidence="5">
    <location>
        <begin position="1"/>
        <end position="77"/>
    </location>
</feature>
<proteinExistence type="inferred from homology"/>
<dbReference type="SMART" id="SM00256">
    <property type="entry name" value="FBOX"/>
    <property type="match status" value="1"/>
</dbReference>
<feature type="compositionally biased region" description="Polar residues" evidence="5">
    <location>
        <begin position="22"/>
        <end position="35"/>
    </location>
</feature>
<dbReference type="Proteomes" id="UP001197093">
    <property type="component" value="Unassembled WGS sequence"/>
</dbReference>
<gene>
    <name evidence="7" type="ORF">NEMBOFW57_000409</name>
</gene>
<evidence type="ECO:0000256" key="1">
    <source>
        <dbReference type="ARBA" id="ARBA00007968"/>
    </source>
</evidence>
<name>A0AAD4F017_9PEZI</name>
<feature type="repeat" description="WD" evidence="4">
    <location>
        <begin position="444"/>
        <end position="476"/>
    </location>
</feature>
<dbReference type="InterPro" id="IPR020472">
    <property type="entry name" value="WD40_PAC1"/>
</dbReference>
<dbReference type="Pfam" id="PF00400">
    <property type="entry name" value="WD40"/>
    <property type="match status" value="5"/>
</dbReference>
<evidence type="ECO:0000256" key="4">
    <source>
        <dbReference type="PROSITE-ProRule" id="PRU00221"/>
    </source>
</evidence>
<dbReference type="PROSITE" id="PS00678">
    <property type="entry name" value="WD_REPEATS_1"/>
    <property type="match status" value="3"/>
</dbReference>
<accession>A0AAD4F017</accession>
<dbReference type="PRINTS" id="PR00320">
    <property type="entry name" value="GPROTEINBRPT"/>
</dbReference>
<dbReference type="PANTHER" id="PTHR22847">
    <property type="entry name" value="WD40 REPEAT PROTEIN"/>
    <property type="match status" value="1"/>
</dbReference>
<dbReference type="InterPro" id="IPR036047">
    <property type="entry name" value="F-box-like_dom_sf"/>
</dbReference>
<feature type="region of interest" description="Disordered" evidence="5">
    <location>
        <begin position="597"/>
        <end position="620"/>
    </location>
</feature>
<dbReference type="InterPro" id="IPR036322">
    <property type="entry name" value="WD40_repeat_dom_sf"/>
</dbReference>
<dbReference type="EMBL" id="JAHCVI010000001">
    <property type="protein sequence ID" value="KAG7290409.1"/>
    <property type="molecule type" value="Genomic_DNA"/>
</dbReference>
<organism evidence="7 8">
    <name type="scientific">Staphylotrichum longicolle</name>
    <dbReference type="NCBI Taxonomy" id="669026"/>
    <lineage>
        <taxon>Eukaryota</taxon>
        <taxon>Fungi</taxon>
        <taxon>Dikarya</taxon>
        <taxon>Ascomycota</taxon>
        <taxon>Pezizomycotina</taxon>
        <taxon>Sordariomycetes</taxon>
        <taxon>Sordariomycetidae</taxon>
        <taxon>Sordariales</taxon>
        <taxon>Chaetomiaceae</taxon>
        <taxon>Staphylotrichum</taxon>
    </lineage>
</organism>
<dbReference type="CDD" id="cd00200">
    <property type="entry name" value="WD40"/>
    <property type="match status" value="1"/>
</dbReference>
<keyword evidence="2 4" id="KW-0853">WD repeat</keyword>